<sequence length="188" mass="20686">MNQRLPDLPFYVQYKGERGHLKLAGMLRVLDYGVNSSEEIESKAGFGAQLSGSLKAAAGLTLYSQAILGKGISRYINDLALVSVDLVPDQANDGLQTLPMYGISLGVKSDFAKDLYATANISVAGLMNKEDYFSANEYYTGSYFSASLFWNAARNMTIAGEFIHGTRKNMGDEKGSANRLQVMFMYKW</sequence>
<evidence type="ECO:0000313" key="1">
    <source>
        <dbReference type="EMBL" id="MPM73581.1"/>
    </source>
</evidence>
<proteinExistence type="predicted"/>
<organism evidence="1">
    <name type="scientific">bioreactor metagenome</name>
    <dbReference type="NCBI Taxonomy" id="1076179"/>
    <lineage>
        <taxon>unclassified sequences</taxon>
        <taxon>metagenomes</taxon>
        <taxon>ecological metagenomes</taxon>
    </lineage>
</organism>
<comment type="caution">
    <text evidence="1">The sequence shown here is derived from an EMBL/GenBank/DDBJ whole genome shotgun (WGS) entry which is preliminary data.</text>
</comment>
<accession>A0A645C8C2</accession>
<gene>
    <name evidence="1" type="ORF">SDC9_120563</name>
</gene>
<reference evidence="1" key="1">
    <citation type="submission" date="2019-08" db="EMBL/GenBank/DDBJ databases">
        <authorList>
            <person name="Kucharzyk K."/>
            <person name="Murdoch R.W."/>
            <person name="Higgins S."/>
            <person name="Loffler F."/>
        </authorList>
    </citation>
    <scope>NUCLEOTIDE SEQUENCE</scope>
</reference>
<protein>
    <submittedName>
        <fullName evidence="1">Uncharacterized protein</fullName>
    </submittedName>
</protein>
<name>A0A645C8C2_9ZZZZ</name>
<dbReference type="AlphaFoldDB" id="A0A645C8C2"/>
<dbReference type="EMBL" id="VSSQ01025451">
    <property type="protein sequence ID" value="MPM73581.1"/>
    <property type="molecule type" value="Genomic_DNA"/>
</dbReference>